<keyword evidence="4" id="KW-1185">Reference proteome</keyword>
<dbReference type="InterPro" id="IPR003594">
    <property type="entry name" value="HATPase_dom"/>
</dbReference>
<keyword evidence="1" id="KW-0418">Kinase</keyword>
<organism evidence="3 4">
    <name type="scientific">Actinacidiphila oryziradicis</name>
    <dbReference type="NCBI Taxonomy" id="2571141"/>
    <lineage>
        <taxon>Bacteria</taxon>
        <taxon>Bacillati</taxon>
        <taxon>Actinomycetota</taxon>
        <taxon>Actinomycetes</taxon>
        <taxon>Kitasatosporales</taxon>
        <taxon>Streptomycetaceae</taxon>
        <taxon>Actinacidiphila</taxon>
    </lineage>
</organism>
<evidence type="ECO:0000259" key="2">
    <source>
        <dbReference type="Pfam" id="PF13581"/>
    </source>
</evidence>
<dbReference type="RefSeq" id="WP_136723515.1">
    <property type="nucleotide sequence ID" value="NZ_SUMC01000008.1"/>
</dbReference>
<evidence type="ECO:0000313" key="4">
    <source>
        <dbReference type="Proteomes" id="UP000305778"/>
    </source>
</evidence>
<dbReference type="GO" id="GO:0005524">
    <property type="term" value="F:ATP binding"/>
    <property type="evidence" value="ECO:0007669"/>
    <property type="project" value="UniProtKB-KW"/>
</dbReference>
<keyword evidence="3" id="KW-0547">Nucleotide-binding</keyword>
<dbReference type="OrthoDB" id="3871846at2"/>
<dbReference type="InterPro" id="IPR036890">
    <property type="entry name" value="HATPase_C_sf"/>
</dbReference>
<dbReference type="Gene3D" id="3.30.565.10">
    <property type="entry name" value="Histidine kinase-like ATPase, C-terminal domain"/>
    <property type="match status" value="1"/>
</dbReference>
<proteinExistence type="predicted"/>
<protein>
    <submittedName>
        <fullName evidence="3">ATP-binding protein</fullName>
    </submittedName>
</protein>
<dbReference type="CDD" id="cd16936">
    <property type="entry name" value="HATPase_RsbW-like"/>
    <property type="match status" value="1"/>
</dbReference>
<dbReference type="PANTHER" id="PTHR35526">
    <property type="entry name" value="ANTI-SIGMA-F FACTOR RSBW-RELATED"/>
    <property type="match status" value="1"/>
</dbReference>
<keyword evidence="1" id="KW-0723">Serine/threonine-protein kinase</keyword>
<evidence type="ECO:0000313" key="3">
    <source>
        <dbReference type="EMBL" id="TKA11564.1"/>
    </source>
</evidence>
<dbReference type="Proteomes" id="UP000305778">
    <property type="component" value="Unassembled WGS sequence"/>
</dbReference>
<name>A0A4U0SNK4_9ACTN</name>
<dbReference type="InterPro" id="IPR050267">
    <property type="entry name" value="Anti-sigma-factor_SerPK"/>
</dbReference>
<keyword evidence="3" id="KW-0067">ATP-binding</keyword>
<evidence type="ECO:0000256" key="1">
    <source>
        <dbReference type="ARBA" id="ARBA00022527"/>
    </source>
</evidence>
<dbReference type="AlphaFoldDB" id="A0A4U0SNK4"/>
<dbReference type="PANTHER" id="PTHR35526:SF3">
    <property type="entry name" value="ANTI-SIGMA-F FACTOR RSBW"/>
    <property type="match status" value="1"/>
</dbReference>
<dbReference type="Pfam" id="PF13581">
    <property type="entry name" value="HATPase_c_2"/>
    <property type="match status" value="1"/>
</dbReference>
<sequence>MTVNIQEHFALDYQLTAPNDASAPKVARELLAAILATADRAGMVDAAQVCVSDVVTNVLRHTRVAVLAVEVSVLRDRVIVGVRDSDPEGRPCVRPPSAEREGGRGLLLVRTLAHRWGVTWTGGVTPTGKRVWFELREGCAGGCTHSAGVPGW</sequence>
<reference evidence="3 4" key="1">
    <citation type="submission" date="2019-04" db="EMBL/GenBank/DDBJ databases">
        <title>Streptomyces oryziradicis sp. nov., a novel actinomycete isolated from rhizosphere soil of rice (Oryza sativa L.).</title>
        <authorList>
            <person name="Li C."/>
        </authorList>
    </citation>
    <scope>NUCLEOTIDE SEQUENCE [LARGE SCALE GENOMIC DNA]</scope>
    <source>
        <strain evidence="3 4">NEAU-C40</strain>
    </source>
</reference>
<keyword evidence="1" id="KW-0808">Transferase</keyword>
<comment type="caution">
    <text evidence="3">The sequence shown here is derived from an EMBL/GenBank/DDBJ whole genome shotgun (WGS) entry which is preliminary data.</text>
</comment>
<dbReference type="SUPFAM" id="SSF55874">
    <property type="entry name" value="ATPase domain of HSP90 chaperone/DNA topoisomerase II/histidine kinase"/>
    <property type="match status" value="1"/>
</dbReference>
<gene>
    <name evidence="3" type="ORF">FCI23_12165</name>
</gene>
<feature type="domain" description="Histidine kinase/HSP90-like ATPase" evidence="2">
    <location>
        <begin position="25"/>
        <end position="131"/>
    </location>
</feature>
<dbReference type="GO" id="GO:0004674">
    <property type="term" value="F:protein serine/threonine kinase activity"/>
    <property type="evidence" value="ECO:0007669"/>
    <property type="project" value="UniProtKB-KW"/>
</dbReference>
<dbReference type="EMBL" id="SUMC01000008">
    <property type="protein sequence ID" value="TKA11564.1"/>
    <property type="molecule type" value="Genomic_DNA"/>
</dbReference>
<accession>A0A4U0SNK4</accession>